<reference evidence="3" key="1">
    <citation type="submission" date="2021-02" db="EMBL/GenBank/DDBJ databases">
        <authorList>
            <person name="Dougan E. K."/>
            <person name="Rhodes N."/>
            <person name="Thang M."/>
            <person name="Chan C."/>
        </authorList>
    </citation>
    <scope>NUCLEOTIDE SEQUENCE</scope>
</reference>
<dbReference type="Proteomes" id="UP000626109">
    <property type="component" value="Unassembled WGS sequence"/>
</dbReference>
<dbReference type="AlphaFoldDB" id="A0A813KZU5"/>
<protein>
    <recommendedName>
        <fullName evidence="5">Helicase</fullName>
    </recommendedName>
</protein>
<dbReference type="PANTHER" id="PTHR33418:SF1">
    <property type="entry name" value="HELICASE-ASSOCIATED DOMAIN-CONTAINING PROTEIN"/>
    <property type="match status" value="1"/>
</dbReference>
<dbReference type="SUPFAM" id="SSF52540">
    <property type="entry name" value="P-loop containing nucleoside triphosphate hydrolases"/>
    <property type="match status" value="1"/>
</dbReference>
<dbReference type="PROSITE" id="PS51192">
    <property type="entry name" value="HELICASE_ATP_BIND_1"/>
    <property type="match status" value="1"/>
</dbReference>
<dbReference type="InterPro" id="IPR006935">
    <property type="entry name" value="Helicase/UvrB_N"/>
</dbReference>
<dbReference type="InterPro" id="IPR001650">
    <property type="entry name" value="Helicase_C-like"/>
</dbReference>
<dbReference type="Pfam" id="PF00271">
    <property type="entry name" value="Helicase_C"/>
    <property type="match status" value="1"/>
</dbReference>
<evidence type="ECO:0000313" key="4">
    <source>
        <dbReference type="Proteomes" id="UP000626109"/>
    </source>
</evidence>
<dbReference type="InterPro" id="IPR005114">
    <property type="entry name" value="Helicase_assoc"/>
</dbReference>
<organism evidence="3 4">
    <name type="scientific">Polarella glacialis</name>
    <name type="common">Dinoflagellate</name>
    <dbReference type="NCBI Taxonomy" id="89957"/>
    <lineage>
        <taxon>Eukaryota</taxon>
        <taxon>Sar</taxon>
        <taxon>Alveolata</taxon>
        <taxon>Dinophyceae</taxon>
        <taxon>Suessiales</taxon>
        <taxon>Suessiaceae</taxon>
        <taxon>Polarella</taxon>
    </lineage>
</organism>
<dbReference type="GO" id="GO:0003677">
    <property type="term" value="F:DNA binding"/>
    <property type="evidence" value="ECO:0007669"/>
    <property type="project" value="InterPro"/>
</dbReference>
<dbReference type="Pfam" id="PF04851">
    <property type="entry name" value="ResIII"/>
    <property type="match status" value="1"/>
</dbReference>
<dbReference type="GO" id="GO:0005524">
    <property type="term" value="F:ATP binding"/>
    <property type="evidence" value="ECO:0007669"/>
    <property type="project" value="InterPro"/>
</dbReference>
<feature type="domain" description="Helicase C-terminal" evidence="2">
    <location>
        <begin position="422"/>
        <end position="588"/>
    </location>
</feature>
<dbReference type="PANTHER" id="PTHR33418">
    <property type="entry name" value="HELICASE-ASSOCIATED"/>
    <property type="match status" value="1"/>
</dbReference>
<proteinExistence type="predicted"/>
<feature type="domain" description="Helicase ATP-binding" evidence="1">
    <location>
        <begin position="238"/>
        <end position="402"/>
    </location>
</feature>
<dbReference type="Gene3D" id="3.40.50.300">
    <property type="entry name" value="P-loop containing nucleotide triphosphate hydrolases"/>
    <property type="match status" value="2"/>
</dbReference>
<evidence type="ECO:0000313" key="3">
    <source>
        <dbReference type="EMBL" id="CAE8718800.1"/>
    </source>
</evidence>
<dbReference type="SMART" id="SM00490">
    <property type="entry name" value="HELICc"/>
    <property type="match status" value="1"/>
</dbReference>
<dbReference type="InterPro" id="IPR014001">
    <property type="entry name" value="Helicase_ATP-bd"/>
</dbReference>
<dbReference type="SMART" id="SM00487">
    <property type="entry name" value="DEXDc"/>
    <property type="match status" value="1"/>
</dbReference>
<name>A0A813KZU5_POLGL</name>
<dbReference type="EMBL" id="CAJNNW010033421">
    <property type="protein sequence ID" value="CAE8718800.1"/>
    <property type="molecule type" value="Genomic_DNA"/>
</dbReference>
<gene>
    <name evidence="3" type="ORF">PGLA2088_LOCUS40285</name>
</gene>
<dbReference type="InterPro" id="IPR027417">
    <property type="entry name" value="P-loop_NTPase"/>
</dbReference>
<evidence type="ECO:0008006" key="5">
    <source>
        <dbReference type="Google" id="ProtNLM"/>
    </source>
</evidence>
<dbReference type="GO" id="GO:0016787">
    <property type="term" value="F:hydrolase activity"/>
    <property type="evidence" value="ECO:0007669"/>
    <property type="project" value="InterPro"/>
</dbReference>
<dbReference type="PROSITE" id="PS51194">
    <property type="entry name" value="HELICASE_CTER"/>
    <property type="match status" value="1"/>
</dbReference>
<evidence type="ECO:0000259" key="2">
    <source>
        <dbReference type="PROSITE" id="PS51194"/>
    </source>
</evidence>
<evidence type="ECO:0000259" key="1">
    <source>
        <dbReference type="PROSITE" id="PS51192"/>
    </source>
</evidence>
<dbReference type="Gene3D" id="6.10.140.530">
    <property type="match status" value="6"/>
</dbReference>
<accession>A0A813KZU5</accession>
<dbReference type="Pfam" id="PF03457">
    <property type="entry name" value="HA"/>
    <property type="match status" value="6"/>
</dbReference>
<sequence length="1059" mass="117814">MAPASQDGKCCCSDRRCSLCAAANHQHQVHTAIAPTLSADGCALQGVRKSAPLLSVAEAAAANRAARLKALDALAAGGLRPGQELELISALDLGTVPWSEVPVSLKQALKLPAGDKGIDSLALNLSVAVQAKDYTDRRTVPLALLTNFHFLATAGRLGRHGPNLIVATNASTQLPQEWEELAEAAQRRYSANEVQAWRLRARDWAEQQPGNDVDSTQNSTSPRWPHQEACLRACRQFLVSGPQQRDFFVQIATGGGKSLIMADLLAELDEGGRACVIVPKLDLMEQVAQLLEAMALPGISRVGTGYTPDMDARIFVCVRNSAWRLAHLDFDLLLLDEAHHYEPILTEVDDDSVDRNMAATALGTQTSTVLSLVARKRLFFSATLRWSRPDFDFSLRAAVEGKVISDYTVLVPFMTAGDPKPSLVQLIQDLPAARRILAFCNTVREAKQFAQLLNAAGVPAGHYNGCTAGSQRTRILGDFEHGPSRGGLRVLVTVEVLSEGVDLPMADTCLFVEPRKGLRLRQCVGRVLRRHPQKVDALVVSPPIIQEADGGLQADGELVRLLSELAGADDEFRRSLAQNSFGRVSIVDQRINRIDDSPSLSQAKAATLLSTKVYPRALSSYLTADAQWKLGLAQLIRYKKSHGHCRVPRRHRTGSDFGLGSWVSTQRSARQAHKLTVQLVDQLDSLAFVWDLGQHSWEQSFQRLNAYKHEHGHTAAPRSYVDDDGFNLGSWVVNQRWARKVQGSGRLDPKQIEQLDLLGFVWDLGQHSWEQSFQRLKVYKHEHGHTAVPGSYVADDGFKLGRWVHTQRQARKGQGTGRLEPEQIEQLDLLGFVWDLGQDSWAQSLQRLKVYKHEHGHTAVPGSYVADDGFKLGSWVYNQRRTRTGQRSGRWDPKRIEQLELLGFVWDLGQHSWEQSFQRLNAYKHEHGHTAAPRSYVADDGFKLGSWVHTQRQARKGQGTGRLEPEQIEQLDLLGFVWDLGQDSWAQSLQRLKVYKHEHGHTAVPGSYVADDGFKLGSWVYNQRRTRTGQRSGRWDPKRIEQLELLGFSWGKPRPSSDS</sequence>
<comment type="caution">
    <text evidence="3">The sequence shown here is derived from an EMBL/GenBank/DDBJ whole genome shotgun (WGS) entry which is preliminary data.</text>
</comment>